<dbReference type="SUPFAM" id="SSF52540">
    <property type="entry name" value="P-loop containing nucleoside triphosphate hydrolases"/>
    <property type="match status" value="1"/>
</dbReference>
<gene>
    <name evidence="1" type="ORF">AJ81_02955</name>
</gene>
<organism evidence="1 2">
    <name type="scientific">Pseudothermotoga hypogea DSM 11164 = NBRC 106472</name>
    <dbReference type="NCBI Taxonomy" id="1123384"/>
    <lineage>
        <taxon>Bacteria</taxon>
        <taxon>Thermotogati</taxon>
        <taxon>Thermotogota</taxon>
        <taxon>Thermotogae</taxon>
        <taxon>Thermotogales</taxon>
        <taxon>Thermotogaceae</taxon>
        <taxon>Pseudothermotoga</taxon>
    </lineage>
</organism>
<dbReference type="AlphaFoldDB" id="A0A0X1KQ41"/>
<dbReference type="InterPro" id="IPR027417">
    <property type="entry name" value="P-loop_NTPase"/>
</dbReference>
<evidence type="ECO:0000313" key="2">
    <source>
        <dbReference type="Proteomes" id="UP000077469"/>
    </source>
</evidence>
<name>A0A0X1KQ41_9THEM</name>
<reference evidence="1 2" key="1">
    <citation type="submission" date="2014-01" db="EMBL/GenBank/DDBJ databases">
        <title>Genome sequencing of Thermotog hypogea.</title>
        <authorList>
            <person name="Zhang X."/>
            <person name="Alvare G."/>
            <person name="Fristensky B."/>
            <person name="Chen L."/>
            <person name="Suen T."/>
            <person name="Chen Q."/>
            <person name="Ma K."/>
        </authorList>
    </citation>
    <scope>NUCLEOTIDE SEQUENCE [LARGE SCALE GENOMIC DNA]</scope>
    <source>
        <strain evidence="1 2">DSM 11164</strain>
    </source>
</reference>
<dbReference type="OrthoDB" id="9779501at2"/>
<proteinExistence type="predicted"/>
<dbReference type="Proteomes" id="UP000077469">
    <property type="component" value="Chromosome"/>
</dbReference>
<dbReference type="STRING" id="1123384.AJ81_02955"/>
<dbReference type="PATRIC" id="fig|1123384.7.peg.579"/>
<dbReference type="PaxDb" id="1123384-AJ81_02955"/>
<dbReference type="RefSeq" id="WP_031503924.1">
    <property type="nucleotide sequence ID" value="NC_022795.1"/>
</dbReference>
<evidence type="ECO:0000313" key="1">
    <source>
        <dbReference type="EMBL" id="AJC73339.1"/>
    </source>
</evidence>
<accession>A0A0X1KQ41</accession>
<dbReference type="EMBL" id="CP007141">
    <property type="protein sequence ID" value="AJC73339.1"/>
    <property type="molecule type" value="Genomic_DNA"/>
</dbReference>
<sequence length="216" mass="24266">MAKNKVFLGLYGSGKTEIAMNFAIKSKVNGVRVAIADVDVTASYFRVREFKDMLEKKGIRVLTPAEQFMRADLPLIDASVMGYLQNPDYLVVLDVGGDEKGSIVLGSLKEHLSDADVYFVVNVRRPFCETAEKICEHIERIQRAASISVNYLINNSNLASQTTVDVVREGEEIVKEVSKMMSIPVAFNVVAEPLDYRGEFETFRIKRYLIGKEEPF</sequence>
<dbReference type="Gene3D" id="3.40.50.300">
    <property type="entry name" value="P-loop containing nucleotide triphosphate hydrolases"/>
    <property type="match status" value="1"/>
</dbReference>
<keyword evidence="2" id="KW-1185">Reference proteome</keyword>
<protein>
    <submittedName>
        <fullName evidence="1">Cobyric acid synthase CobQ</fullName>
    </submittedName>
</protein>
<dbReference type="KEGG" id="phy:AJ81_02955"/>